<evidence type="ECO:0000256" key="1">
    <source>
        <dbReference type="ARBA" id="ARBA00001974"/>
    </source>
</evidence>
<keyword evidence="3" id="KW-0274">FAD</keyword>
<dbReference type="PANTHER" id="PTHR46305:SF3">
    <property type="entry name" value="NADPH:QUINONE OXIDOREDUCTASE MDAB"/>
    <property type="match status" value="1"/>
</dbReference>
<evidence type="ECO:0000256" key="4">
    <source>
        <dbReference type="ARBA" id="ARBA00037981"/>
    </source>
</evidence>
<dbReference type="OrthoDB" id="9798454at2"/>
<keyword evidence="7" id="KW-1185">Reference proteome</keyword>
<reference evidence="6 7" key="1">
    <citation type="submission" date="2016-11" db="EMBL/GenBank/DDBJ databases">
        <authorList>
            <person name="Jaros S."/>
            <person name="Januszkiewicz K."/>
            <person name="Wedrychowicz H."/>
        </authorList>
    </citation>
    <scope>NUCLEOTIDE SEQUENCE [LARGE SCALE GENOMIC DNA]</scope>
    <source>
        <strain evidence="6 7">DSM 44666</strain>
    </source>
</reference>
<dbReference type="SUPFAM" id="SSF52218">
    <property type="entry name" value="Flavoproteins"/>
    <property type="match status" value="1"/>
</dbReference>
<comment type="cofactor">
    <cofactor evidence="1">
        <name>FAD</name>
        <dbReference type="ChEBI" id="CHEBI:57692"/>
    </cofactor>
</comment>
<evidence type="ECO:0000259" key="5">
    <source>
        <dbReference type="Pfam" id="PF02525"/>
    </source>
</evidence>
<dbReference type="Gene3D" id="3.40.50.360">
    <property type="match status" value="1"/>
</dbReference>
<evidence type="ECO:0000313" key="6">
    <source>
        <dbReference type="EMBL" id="SHE61268.1"/>
    </source>
</evidence>
<evidence type="ECO:0000313" key="7">
    <source>
        <dbReference type="Proteomes" id="UP000184476"/>
    </source>
</evidence>
<feature type="domain" description="Flavodoxin-like fold" evidence="5">
    <location>
        <begin position="2"/>
        <end position="174"/>
    </location>
</feature>
<dbReference type="InterPro" id="IPR029039">
    <property type="entry name" value="Flavoprotein-like_sf"/>
</dbReference>
<accession>A0A1M4UX65</accession>
<name>A0A1M4UX65_9BACL</name>
<dbReference type="EMBL" id="FQVL01000002">
    <property type="protein sequence ID" value="SHE61268.1"/>
    <property type="molecule type" value="Genomic_DNA"/>
</dbReference>
<keyword evidence="2" id="KW-0285">Flavoprotein</keyword>
<proteinExistence type="inferred from homology"/>
<dbReference type="Pfam" id="PF02525">
    <property type="entry name" value="Flavodoxin_2"/>
    <property type="match status" value="1"/>
</dbReference>
<evidence type="ECO:0000256" key="3">
    <source>
        <dbReference type="ARBA" id="ARBA00022827"/>
    </source>
</evidence>
<comment type="similarity">
    <text evidence="4">Belongs to the oxidoreductase MdaB family.</text>
</comment>
<dbReference type="AlphaFoldDB" id="A0A1M4UX65"/>
<dbReference type="STRING" id="112248.SAMN05444392_10265"/>
<sequence>MKRILIINGHASTDRRLNQTLVDHMVKRLQSKFEVKTSIIAAGYQIEEEVDKFRWADFVIFQTPIFWFSIPGIFKTYIDEVYQHGTFYRSANKYGTGGQFTDKKYMLSMTWNATTAQFSDPDQFFEGKNVDEAMFHFHKTQEFVGMKPLSSFSLHDVVKNPDIDQFLAQLDQHLTDVFSV</sequence>
<protein>
    <submittedName>
        <fullName evidence="6">Modulator of drug activity B</fullName>
    </submittedName>
</protein>
<dbReference type="Proteomes" id="UP000184476">
    <property type="component" value="Unassembled WGS sequence"/>
</dbReference>
<dbReference type="InterPro" id="IPR003680">
    <property type="entry name" value="Flavodoxin_fold"/>
</dbReference>
<dbReference type="PANTHER" id="PTHR46305">
    <property type="match status" value="1"/>
</dbReference>
<dbReference type="RefSeq" id="WP_073153110.1">
    <property type="nucleotide sequence ID" value="NZ_FQVL01000002.1"/>
</dbReference>
<gene>
    <name evidence="6" type="ORF">SAMN05444392_10265</name>
</gene>
<organism evidence="6 7">
    <name type="scientific">Seinonella peptonophila</name>
    <dbReference type="NCBI Taxonomy" id="112248"/>
    <lineage>
        <taxon>Bacteria</taxon>
        <taxon>Bacillati</taxon>
        <taxon>Bacillota</taxon>
        <taxon>Bacilli</taxon>
        <taxon>Bacillales</taxon>
        <taxon>Thermoactinomycetaceae</taxon>
        <taxon>Seinonella</taxon>
    </lineage>
</organism>
<dbReference type="InterPro" id="IPR052397">
    <property type="entry name" value="NADPH-QR_MdaB"/>
</dbReference>
<evidence type="ECO:0000256" key="2">
    <source>
        <dbReference type="ARBA" id="ARBA00022630"/>
    </source>
</evidence>